<keyword evidence="3" id="KW-1185">Reference proteome</keyword>
<reference evidence="2 3" key="1">
    <citation type="submission" date="2011-07" db="EMBL/GenBank/DDBJ databases">
        <title>The Genome Sequence of Prevotella oulorum F0390.</title>
        <authorList>
            <consortium name="The Broad Institute Genome Sequencing Platform"/>
            <consortium name="The Broad Institute Genome Sequencing Center for Infectious Disease"/>
            <person name="Earl A."/>
            <person name="Ward D."/>
            <person name="Feldgarden M."/>
            <person name="Gevers D."/>
            <person name="Izard J."/>
            <person name="Ganesan A."/>
            <person name="Baranova O.V."/>
            <person name="Blanton J.M."/>
            <person name="Tanner A.C."/>
            <person name="Dewhirst F.E."/>
            <person name="Young S.K."/>
            <person name="Zeng Q."/>
            <person name="Gargeya S."/>
            <person name="Fitzgerald M."/>
            <person name="Haas B."/>
            <person name="Abouelleil A."/>
            <person name="Alvarado L."/>
            <person name="Arachchi H.M."/>
            <person name="Berlin A."/>
            <person name="Brown A."/>
            <person name="Chapman S.B."/>
            <person name="Chen Z."/>
            <person name="Dunbar C."/>
            <person name="Freedman E."/>
            <person name="Gearin G."/>
            <person name="Gellesch M."/>
            <person name="Goldberg J."/>
            <person name="Griggs A."/>
            <person name="Gujja S."/>
            <person name="Heiman D."/>
            <person name="Howarth C."/>
            <person name="Larson L."/>
            <person name="Lui A."/>
            <person name="MacDonald P.J.P."/>
            <person name="Mehta T."/>
            <person name="Montmayeur A."/>
            <person name="Murphy C."/>
            <person name="Neiman D."/>
            <person name="Pearson M."/>
            <person name="Priest M."/>
            <person name="Roberts A."/>
            <person name="Saif S."/>
            <person name="Shea T."/>
            <person name="Shenoy N."/>
            <person name="Sisk P."/>
            <person name="Stolte C."/>
            <person name="Sykes S."/>
            <person name="Wortman J."/>
            <person name="Nusbaum C."/>
            <person name="Birren B."/>
        </authorList>
    </citation>
    <scope>NUCLEOTIDE SEQUENCE [LARGE SCALE GENOMIC DNA]</scope>
    <source>
        <strain evidence="2 3">F0390</strain>
    </source>
</reference>
<dbReference type="AlphaFoldDB" id="G1WAS8"/>
<sequence length="56" mass="6013">MYETPTSWLIHVDAEHQLLAGSPPARPGGNRGGRITITPATPDQSSDPDDDVLDED</sequence>
<evidence type="ECO:0000313" key="2">
    <source>
        <dbReference type="EMBL" id="EGV32991.1"/>
    </source>
</evidence>
<comment type="caution">
    <text evidence="2">The sequence shown here is derived from an EMBL/GenBank/DDBJ whole genome shotgun (WGS) entry which is preliminary data.</text>
</comment>
<protein>
    <submittedName>
        <fullName evidence="2">Uncharacterized protein</fullName>
    </submittedName>
</protein>
<gene>
    <name evidence="2" type="ORF">HMPREF9431_00929</name>
</gene>
<evidence type="ECO:0000256" key="1">
    <source>
        <dbReference type="SAM" id="MobiDB-lite"/>
    </source>
</evidence>
<dbReference type="HOGENOM" id="CLU_3010518_0_0_10"/>
<dbReference type="EMBL" id="ADGI01000028">
    <property type="protein sequence ID" value="EGV32991.1"/>
    <property type="molecule type" value="Genomic_DNA"/>
</dbReference>
<feature type="compositionally biased region" description="Acidic residues" evidence="1">
    <location>
        <begin position="46"/>
        <end position="56"/>
    </location>
</feature>
<accession>G1WAS8</accession>
<dbReference type="PATRIC" id="fig|702438.4.peg.956"/>
<feature type="region of interest" description="Disordered" evidence="1">
    <location>
        <begin position="19"/>
        <end position="56"/>
    </location>
</feature>
<evidence type="ECO:0000313" key="3">
    <source>
        <dbReference type="Proteomes" id="UP000005141"/>
    </source>
</evidence>
<name>G1WAS8_9BACT</name>
<proteinExistence type="predicted"/>
<organism evidence="2 3">
    <name type="scientific">Segatella oulorum F0390</name>
    <dbReference type="NCBI Taxonomy" id="702438"/>
    <lineage>
        <taxon>Bacteria</taxon>
        <taxon>Pseudomonadati</taxon>
        <taxon>Bacteroidota</taxon>
        <taxon>Bacteroidia</taxon>
        <taxon>Bacteroidales</taxon>
        <taxon>Prevotellaceae</taxon>
        <taxon>Segatella</taxon>
    </lineage>
</organism>
<dbReference type="Proteomes" id="UP000005141">
    <property type="component" value="Unassembled WGS sequence"/>
</dbReference>